<dbReference type="NCBIfam" id="NF004044">
    <property type="entry name" value="PRK05561.1"/>
    <property type="match status" value="1"/>
</dbReference>
<dbReference type="EC" id="5.6.2.2" evidence="7"/>
<comment type="subunit">
    <text evidence="7">Heterotetramer composed of ParC and ParE.</text>
</comment>
<evidence type="ECO:0000256" key="8">
    <source>
        <dbReference type="PROSITE-ProRule" id="PRU01384"/>
    </source>
</evidence>
<keyword evidence="2 7" id="KW-1003">Cell membrane</keyword>
<feature type="site" description="Interaction with DNA" evidence="7">
    <location>
        <position position="50"/>
    </location>
</feature>
<dbReference type="RefSeq" id="WP_190787855.1">
    <property type="nucleotide sequence ID" value="NZ_JACXLC010000001.1"/>
</dbReference>
<dbReference type="SMART" id="SM00434">
    <property type="entry name" value="TOP4c"/>
    <property type="match status" value="1"/>
</dbReference>
<dbReference type="InterPro" id="IPR005742">
    <property type="entry name" value="TopoIV_A_Gneg"/>
</dbReference>
<comment type="function">
    <text evidence="7">Topoisomerase IV is essential for chromosome segregation. It relaxes supercoiled DNA. Performs the decatenation events required during the replication of a circular DNA molecule.</text>
</comment>
<dbReference type="Gene3D" id="3.90.199.10">
    <property type="entry name" value="Topoisomerase II, domain 5"/>
    <property type="match status" value="1"/>
</dbReference>
<comment type="similarity">
    <text evidence="7">Belongs to the type II topoisomerase GyrA/ParC subunit family. ParC type 1 subfamily.</text>
</comment>
<evidence type="ECO:0000259" key="9">
    <source>
        <dbReference type="PROSITE" id="PS52040"/>
    </source>
</evidence>
<sequence length="764" mass="85339">MSETTLPDDSDPFDAIVDAPFDAALSERYLVYALSTITARSLPDLRDGLKPVHRRLLWTMRQLKLDPANTFKKSARVVGEVIGKYHPHGDTAAYDAMVRLAQNFSLRYPLVEGQGNFGNIDGDNAAAYRYTEARLTRTAMQLMDGLDAGTVDFIPTYNGEEQEPELMPGLFPNLLANGASGIAVGMATNIPSHNVAEIIDATLELIDNPHVEHERLMELFRGPDLPTGGQIIDSKDIISEAYATGRGSFRVRGVFEAPEADKPEDKVAGIERLGGGQWQLVISEIPYQVAKGKLIEQIAQAIADKKLPILEDVRDESDETIRIVLVPKSRNVDPELLKESIFKLTDMETRFGLNLNVLDATRTPMVMGLKELLQHWTASQIEILQRRTQHRLDQIARRLELVEGYIIAFLNLDRVIEIIRYEDEPKAVMIAEFSLTDRQAEAILNMRLRSLRKLEEMELNQEKTDLLAEQDDLEKLLGSPARQRTRLKKDLRGLRKDYAEDTAIGARRTRIEEAEPAVEFSMDAMIEKEPVTVILSQKGWIRAAKGHVPLDQEFKYKEGDALAHILHAQTTDKLLIAAHNGRFYTLGCDKLPGARGFGEPVRTMIDLEADTAIASMVVHKPGGKLLLASSIGKGFVAETNDLLAETRKGRQVVNLKGDAKLQVIREIPEEHDHVACVGDNRKLIVFNLEEMPVMARGQGVMLQRYRDGGLSDATTFKLEDGLSWKMGGSGDRTRTETDIWQWKVARSAAGRLPPQGFPKNNTFD</sequence>
<dbReference type="InterPro" id="IPR013758">
    <property type="entry name" value="Topo_IIA_A/C_ab"/>
</dbReference>
<gene>
    <name evidence="7 10" type="primary">parC</name>
    <name evidence="10" type="ORF">IB285_09005</name>
</gene>
<reference evidence="10 11" key="1">
    <citation type="submission" date="2020-09" db="EMBL/GenBank/DDBJ databases">
        <authorList>
            <person name="Yoon J.-W."/>
        </authorList>
    </citation>
    <scope>NUCLEOTIDE SEQUENCE [LARGE SCALE GENOMIC DNA]</scope>
    <source>
        <strain evidence="10 11">KMU-140</strain>
    </source>
</reference>
<dbReference type="Gene3D" id="1.10.268.10">
    <property type="entry name" value="Topoisomerase, domain 3"/>
    <property type="match status" value="1"/>
</dbReference>
<dbReference type="InterPro" id="IPR035516">
    <property type="entry name" value="Gyrase/topoIV_suA_C"/>
</dbReference>
<dbReference type="SUPFAM" id="SSF56719">
    <property type="entry name" value="Type II DNA topoisomerase"/>
    <property type="match status" value="1"/>
</dbReference>
<dbReference type="Pfam" id="PF00521">
    <property type="entry name" value="DNA_topoisoIV"/>
    <property type="match status" value="1"/>
</dbReference>
<dbReference type="PANTHER" id="PTHR43493">
    <property type="entry name" value="DNA GYRASE/TOPOISOMERASE SUBUNIT A"/>
    <property type="match status" value="1"/>
</dbReference>
<dbReference type="CDD" id="cd00187">
    <property type="entry name" value="TOP4c"/>
    <property type="match status" value="1"/>
</dbReference>
<keyword evidence="4 7" id="KW-0238">DNA-binding</keyword>
<dbReference type="InterPro" id="IPR006691">
    <property type="entry name" value="GyrA/parC_rep"/>
</dbReference>
<dbReference type="InterPro" id="IPR002205">
    <property type="entry name" value="Topo_IIA_dom_A"/>
</dbReference>
<feature type="site" description="Interaction with DNA" evidence="7">
    <location>
        <position position="88"/>
    </location>
</feature>
<evidence type="ECO:0000256" key="2">
    <source>
        <dbReference type="ARBA" id="ARBA00022475"/>
    </source>
</evidence>
<feature type="site" description="Interaction with DNA" evidence="7">
    <location>
        <position position="86"/>
    </location>
</feature>
<evidence type="ECO:0000256" key="7">
    <source>
        <dbReference type="HAMAP-Rule" id="MF_00936"/>
    </source>
</evidence>
<evidence type="ECO:0000256" key="1">
    <source>
        <dbReference type="ARBA" id="ARBA00000185"/>
    </source>
</evidence>
<dbReference type="HAMAP" id="MF_00936">
    <property type="entry name" value="ParC_type1"/>
    <property type="match status" value="1"/>
</dbReference>
<comment type="subcellular location">
    <subcellularLocation>
        <location evidence="7">Cell membrane</location>
        <topology evidence="7">Peripheral membrane protein</topology>
    </subcellularLocation>
</comment>
<dbReference type="Gene3D" id="3.30.1360.40">
    <property type="match status" value="1"/>
</dbReference>
<dbReference type="Gene3D" id="2.120.10.90">
    <property type="entry name" value="DNA gyrase/topoisomerase IV, subunit A, C-terminal"/>
    <property type="match status" value="1"/>
</dbReference>
<dbReference type="SUPFAM" id="SSF101904">
    <property type="entry name" value="GyrA/ParC C-terminal domain-like"/>
    <property type="match status" value="1"/>
</dbReference>
<keyword evidence="6 7" id="KW-0413">Isomerase</keyword>
<dbReference type="InterPro" id="IPR013760">
    <property type="entry name" value="Topo_IIA-like_dom_sf"/>
</dbReference>
<comment type="catalytic activity">
    <reaction evidence="1 7 8">
        <text>ATP-dependent breakage, passage and rejoining of double-stranded DNA.</text>
        <dbReference type="EC" id="5.6.2.2"/>
    </reaction>
</comment>
<evidence type="ECO:0000256" key="3">
    <source>
        <dbReference type="ARBA" id="ARBA00023029"/>
    </source>
</evidence>
<keyword evidence="11" id="KW-1185">Reference proteome</keyword>
<dbReference type="NCBIfam" id="TIGR01062">
    <property type="entry name" value="parC_Gneg"/>
    <property type="match status" value="1"/>
</dbReference>
<organism evidence="10 11">
    <name type="scientific">Erythrobacter rubeus</name>
    <dbReference type="NCBI Taxonomy" id="2760803"/>
    <lineage>
        <taxon>Bacteria</taxon>
        <taxon>Pseudomonadati</taxon>
        <taxon>Pseudomonadota</taxon>
        <taxon>Alphaproteobacteria</taxon>
        <taxon>Sphingomonadales</taxon>
        <taxon>Erythrobacteraceae</taxon>
        <taxon>Erythrobacter/Porphyrobacter group</taxon>
        <taxon>Erythrobacter</taxon>
    </lineage>
</organism>
<dbReference type="PANTHER" id="PTHR43493:SF1">
    <property type="entry name" value="DNA TOPOISOMERASE 4 SUBUNIT A"/>
    <property type="match status" value="1"/>
</dbReference>
<evidence type="ECO:0000313" key="11">
    <source>
        <dbReference type="Proteomes" id="UP000635384"/>
    </source>
</evidence>
<evidence type="ECO:0000256" key="5">
    <source>
        <dbReference type="ARBA" id="ARBA00023136"/>
    </source>
</evidence>
<evidence type="ECO:0000313" key="10">
    <source>
        <dbReference type="EMBL" id="MBD2842393.1"/>
    </source>
</evidence>
<dbReference type="Proteomes" id="UP000635384">
    <property type="component" value="Unassembled WGS sequence"/>
</dbReference>
<dbReference type="InterPro" id="IPR050220">
    <property type="entry name" value="Type_II_DNA_Topoisomerases"/>
</dbReference>
<dbReference type="InterPro" id="IPR013757">
    <property type="entry name" value="Topo_IIA_A_a_sf"/>
</dbReference>
<feature type="active site" description="O-(5'-phospho-DNA)-tyrosine intermediate" evidence="7 8">
    <location>
        <position position="130"/>
    </location>
</feature>
<accession>A0ABR8KNW6</accession>
<dbReference type="PROSITE" id="PS52040">
    <property type="entry name" value="TOPO_IIA"/>
    <property type="match status" value="1"/>
</dbReference>
<protein>
    <recommendedName>
        <fullName evidence="7">DNA topoisomerase 4 subunit A</fullName>
        <ecNumber evidence="7">5.6.2.2</ecNumber>
    </recommendedName>
    <alternativeName>
        <fullName evidence="7">Topoisomerase IV subunit A</fullName>
    </alternativeName>
</protein>
<keyword evidence="3 7" id="KW-0799">Topoisomerase</keyword>
<proteinExistence type="inferred from homology"/>
<comment type="caution">
    <text evidence="10">The sequence shown here is derived from an EMBL/GenBank/DDBJ whole genome shotgun (WGS) entry which is preliminary data.</text>
</comment>
<name>A0ABR8KNW6_9SPHN</name>
<feature type="domain" description="Topo IIA-type catalytic" evidence="9">
    <location>
        <begin position="42"/>
        <end position="525"/>
    </location>
</feature>
<dbReference type="EMBL" id="JACXLC010000001">
    <property type="protein sequence ID" value="MBD2842393.1"/>
    <property type="molecule type" value="Genomic_DNA"/>
</dbReference>
<feature type="site" description="Transition state stabilizer" evidence="7">
    <location>
        <position position="129"/>
    </location>
</feature>
<dbReference type="Pfam" id="PF03989">
    <property type="entry name" value="DNA_gyraseA_C"/>
    <property type="match status" value="2"/>
</dbReference>
<evidence type="ECO:0000256" key="6">
    <source>
        <dbReference type="ARBA" id="ARBA00023235"/>
    </source>
</evidence>
<evidence type="ECO:0000256" key="4">
    <source>
        <dbReference type="ARBA" id="ARBA00023125"/>
    </source>
</evidence>
<keyword evidence="5 7" id="KW-0472">Membrane</keyword>